<reference evidence="9" key="1">
    <citation type="submission" date="2022-11" db="EMBL/GenBank/DDBJ databases">
        <title>Alteromonas sp. nov., isolated from sea water of the Qingdao.</title>
        <authorList>
            <person name="Wang Q."/>
        </authorList>
    </citation>
    <scope>NUCLEOTIDE SEQUENCE</scope>
    <source>
        <strain evidence="9">ASW11-7</strain>
    </source>
</reference>
<feature type="repeat" description="TPR" evidence="5">
    <location>
        <begin position="164"/>
        <end position="197"/>
    </location>
</feature>
<feature type="transmembrane region" description="Helical" evidence="6">
    <location>
        <begin position="89"/>
        <end position="110"/>
    </location>
</feature>
<dbReference type="PANTHER" id="PTHR47870">
    <property type="entry name" value="CYTOCHROME C-TYPE BIOGENESIS PROTEIN CCMH"/>
    <property type="match status" value="1"/>
</dbReference>
<dbReference type="NCBIfam" id="TIGR03142">
    <property type="entry name" value="cytochro_ccmI"/>
    <property type="match status" value="1"/>
</dbReference>
<dbReference type="PANTHER" id="PTHR47870:SF1">
    <property type="entry name" value="CYTOCHROME C-TYPE BIOGENESIS PROTEIN CCMH"/>
    <property type="match status" value="1"/>
</dbReference>
<evidence type="ECO:0000256" key="3">
    <source>
        <dbReference type="ARBA" id="ARBA00022748"/>
    </source>
</evidence>
<name>A0ABT3P2H4_9ALTE</name>
<evidence type="ECO:0000256" key="1">
    <source>
        <dbReference type="ARBA" id="ARBA00004196"/>
    </source>
</evidence>
<comment type="subcellular location">
    <subcellularLocation>
        <location evidence="1">Cell envelope</location>
    </subcellularLocation>
</comment>
<evidence type="ECO:0000313" key="10">
    <source>
        <dbReference type="Proteomes" id="UP001142810"/>
    </source>
</evidence>
<keyword evidence="2" id="KW-0677">Repeat</keyword>
<dbReference type="InterPro" id="IPR051263">
    <property type="entry name" value="C-type_cytochrome_biogenesis"/>
</dbReference>
<evidence type="ECO:0000313" key="9">
    <source>
        <dbReference type="EMBL" id="MCW8106964.1"/>
    </source>
</evidence>
<comment type="caution">
    <text evidence="9">The sequence shown here is derived from an EMBL/GenBank/DDBJ whole genome shotgun (WGS) entry which is preliminary data.</text>
</comment>
<proteinExistence type="predicted"/>
<dbReference type="Gene3D" id="1.25.40.10">
    <property type="entry name" value="Tetratricopeptide repeat domain"/>
    <property type="match status" value="1"/>
</dbReference>
<dbReference type="EMBL" id="JAPFRD010000002">
    <property type="protein sequence ID" value="MCW8106964.1"/>
    <property type="molecule type" value="Genomic_DNA"/>
</dbReference>
<evidence type="ECO:0000259" key="7">
    <source>
        <dbReference type="Pfam" id="PF23892"/>
    </source>
</evidence>
<evidence type="ECO:0000256" key="6">
    <source>
        <dbReference type="SAM" id="Phobius"/>
    </source>
</evidence>
<dbReference type="InterPro" id="IPR017560">
    <property type="entry name" value="Cyt_c_biogenesis_CcmI"/>
</dbReference>
<keyword evidence="3" id="KW-0201">Cytochrome c-type biogenesis</keyword>
<dbReference type="InterPro" id="IPR056413">
    <property type="entry name" value="TPR_CcmH_CycH"/>
</dbReference>
<protein>
    <submittedName>
        <fullName evidence="9">C-type cytochrome biogenesis protein CcmI</fullName>
    </submittedName>
</protein>
<dbReference type="InterPro" id="IPR011990">
    <property type="entry name" value="TPR-like_helical_dom_sf"/>
</dbReference>
<evidence type="ECO:0000256" key="4">
    <source>
        <dbReference type="ARBA" id="ARBA00022803"/>
    </source>
</evidence>
<keyword evidence="6" id="KW-0472">Membrane</keyword>
<keyword evidence="6" id="KW-0812">Transmembrane</keyword>
<sequence length="413" mass="45443">MSWLTFITASVMLVALLIFIISLPWWRKKTAEVTESVNTKIVKQRLAEIQAEVEQGLISKEDSEQAVKELKIALVDETRKSQSSSSHTSFILSAGALIAVLIGGGAYFSANQLTQVSMASEAINALPALSEKLADGSASDFTAQDLTALTLAIRQRLRVDPADVQGWLYLGRLWMAAGQQKQAIDALEKARLVSPDNIMVNVTYAQLLTATDEPELLRKAQGILHQLIKQFPENDNFSLLMSVASAQLGDMEKARHYFAKIKDKLSPDSNIYQELVTRIEGSDLSQMQAIDKGENSLTGFDLTISIAKGYENKIPNTGYLIVFAQDANSDNKMPAAVIKLPLTSFPRQLKLTNDNAMMAEYSLSQLQTVKLTARLSKDEDVMPQIGELEGHIITEVVEGTVVNQSIIIDKELQ</sequence>
<dbReference type="InterPro" id="IPR019734">
    <property type="entry name" value="TPR_rpt"/>
</dbReference>
<dbReference type="SUPFAM" id="SSF48452">
    <property type="entry name" value="TPR-like"/>
    <property type="match status" value="1"/>
</dbReference>
<feature type="domain" description="Cytochrome c-type biogenesis protein H Ig-like" evidence="7">
    <location>
        <begin position="302"/>
        <end position="409"/>
    </location>
</feature>
<keyword evidence="4 5" id="KW-0802">TPR repeat</keyword>
<evidence type="ECO:0000259" key="8">
    <source>
        <dbReference type="Pfam" id="PF23914"/>
    </source>
</evidence>
<keyword evidence="6" id="KW-1133">Transmembrane helix</keyword>
<organism evidence="9 10">
    <name type="scientific">Alteromonas aquimaris</name>
    <dbReference type="NCBI Taxonomy" id="2998417"/>
    <lineage>
        <taxon>Bacteria</taxon>
        <taxon>Pseudomonadati</taxon>
        <taxon>Pseudomonadota</taxon>
        <taxon>Gammaproteobacteria</taxon>
        <taxon>Alteromonadales</taxon>
        <taxon>Alteromonadaceae</taxon>
        <taxon>Alteromonas/Salinimonas group</taxon>
        <taxon>Alteromonas</taxon>
    </lineage>
</organism>
<dbReference type="Pfam" id="PF23914">
    <property type="entry name" value="TPR_CcmH_CycH"/>
    <property type="match status" value="1"/>
</dbReference>
<dbReference type="Pfam" id="PF23892">
    <property type="entry name" value="Ig_CycH"/>
    <property type="match status" value="1"/>
</dbReference>
<accession>A0ABT3P2H4</accession>
<dbReference type="RefSeq" id="WP_265615668.1">
    <property type="nucleotide sequence ID" value="NZ_JAPFRD010000002.1"/>
</dbReference>
<keyword evidence="10" id="KW-1185">Reference proteome</keyword>
<feature type="transmembrane region" description="Helical" evidence="6">
    <location>
        <begin position="6"/>
        <end position="26"/>
    </location>
</feature>
<evidence type="ECO:0000256" key="2">
    <source>
        <dbReference type="ARBA" id="ARBA00022737"/>
    </source>
</evidence>
<gene>
    <name evidence="9" type="primary">ccmI</name>
    <name evidence="9" type="ORF">OPS25_00420</name>
</gene>
<evidence type="ECO:0000256" key="5">
    <source>
        <dbReference type="PROSITE-ProRule" id="PRU00339"/>
    </source>
</evidence>
<feature type="domain" description="Cytochrome c-type biogenesis protein H TPR" evidence="8">
    <location>
        <begin position="115"/>
        <end position="270"/>
    </location>
</feature>
<dbReference type="Proteomes" id="UP001142810">
    <property type="component" value="Unassembled WGS sequence"/>
</dbReference>
<dbReference type="PROSITE" id="PS50005">
    <property type="entry name" value="TPR"/>
    <property type="match status" value="1"/>
</dbReference>
<dbReference type="InterPro" id="IPR056412">
    <property type="entry name" value="Ig_CycH"/>
</dbReference>